<proteinExistence type="predicted"/>
<evidence type="ECO:0000313" key="2">
    <source>
        <dbReference type="EMBL" id="MCI1189481.1"/>
    </source>
</evidence>
<keyword evidence="3" id="KW-1185">Reference proteome</keyword>
<organism evidence="2 3">
    <name type="scientific">Hymenobacter cyanobacteriorum</name>
    <dbReference type="NCBI Taxonomy" id="2926463"/>
    <lineage>
        <taxon>Bacteria</taxon>
        <taxon>Pseudomonadati</taxon>
        <taxon>Bacteroidota</taxon>
        <taxon>Cytophagia</taxon>
        <taxon>Cytophagales</taxon>
        <taxon>Hymenobacteraceae</taxon>
        <taxon>Hymenobacter</taxon>
    </lineage>
</organism>
<feature type="signal peptide" evidence="1">
    <location>
        <begin position="1"/>
        <end position="24"/>
    </location>
</feature>
<evidence type="ECO:0000256" key="1">
    <source>
        <dbReference type="SAM" id="SignalP"/>
    </source>
</evidence>
<feature type="chain" id="PRO_5040748208" description="Virulence factor" evidence="1">
    <location>
        <begin position="25"/>
        <end position="96"/>
    </location>
</feature>
<reference evidence="2" key="1">
    <citation type="submission" date="2022-03" db="EMBL/GenBank/DDBJ databases">
        <title>Bacterial whole genome sequence for Hymenobacter sp. DH14.</title>
        <authorList>
            <person name="Le V."/>
        </authorList>
    </citation>
    <scope>NUCLEOTIDE SEQUENCE</scope>
    <source>
        <strain evidence="2">DH14</strain>
    </source>
</reference>
<dbReference type="RefSeq" id="WP_241937707.1">
    <property type="nucleotide sequence ID" value="NZ_JALBGC010000005.1"/>
</dbReference>
<gene>
    <name evidence="2" type="ORF">MON38_18825</name>
</gene>
<accession>A0A9X1VIK1</accession>
<keyword evidence="1" id="KW-0732">Signal</keyword>
<name>A0A9X1VIK1_9BACT</name>
<evidence type="ECO:0008006" key="4">
    <source>
        <dbReference type="Google" id="ProtNLM"/>
    </source>
</evidence>
<dbReference type="AlphaFoldDB" id="A0A9X1VIK1"/>
<evidence type="ECO:0000313" key="3">
    <source>
        <dbReference type="Proteomes" id="UP001139193"/>
    </source>
</evidence>
<dbReference type="EMBL" id="JALBGC010000005">
    <property type="protein sequence ID" value="MCI1189481.1"/>
    <property type="molecule type" value="Genomic_DNA"/>
</dbReference>
<protein>
    <recommendedName>
        <fullName evidence="4">Virulence factor</fullName>
    </recommendedName>
</protein>
<dbReference type="Proteomes" id="UP001139193">
    <property type="component" value="Unassembled WGS sequence"/>
</dbReference>
<sequence>MKTRSFYLLVMLLLAGAFSRPAAAQVRANISFGYPPRAYYGPRYYAPRPPVVYAVPPPPPVYYAPAPVYYAPRPVYYAPRPVYYGRGYGRGHGRRW</sequence>
<comment type="caution">
    <text evidence="2">The sequence shown here is derived from an EMBL/GenBank/DDBJ whole genome shotgun (WGS) entry which is preliminary data.</text>
</comment>